<evidence type="ECO:0000256" key="10">
    <source>
        <dbReference type="ARBA" id="ARBA00023157"/>
    </source>
</evidence>
<dbReference type="SUPFAM" id="SSF81321">
    <property type="entry name" value="Family A G protein-coupled receptor-like"/>
    <property type="match status" value="1"/>
</dbReference>
<dbReference type="InterPro" id="IPR017981">
    <property type="entry name" value="GPCR_2-like_7TM"/>
</dbReference>
<comment type="subunit">
    <text evidence="16">Heterodimer of 2 chains generated by proteolytic processing; the large extracellular N-terminal fragment and the membrane-bound C-terminal fragment predominantly remain associated and non-covalently linked. Interacts with CFTR.</text>
</comment>
<feature type="domain" description="G-protein coupled receptors family 2 profile 2" evidence="20">
    <location>
        <begin position="1751"/>
        <end position="2007"/>
    </location>
</feature>
<comment type="subcellular location">
    <subcellularLocation>
        <location evidence="1">Apical cell membrane</location>
        <topology evidence="1">Multi-pass membrane protein</topology>
    </subcellularLocation>
</comment>
<evidence type="ECO:0000256" key="3">
    <source>
        <dbReference type="ARBA" id="ARBA00022475"/>
    </source>
</evidence>
<evidence type="ECO:0000256" key="11">
    <source>
        <dbReference type="ARBA" id="ARBA00023170"/>
    </source>
</evidence>
<feature type="region of interest" description="Disordered" evidence="17">
    <location>
        <begin position="302"/>
        <end position="363"/>
    </location>
</feature>
<dbReference type="InterPro" id="IPR000832">
    <property type="entry name" value="GPCR_2_secretin-like"/>
</dbReference>
<dbReference type="Pfam" id="PF00002">
    <property type="entry name" value="7tm_2"/>
    <property type="match status" value="1"/>
</dbReference>
<dbReference type="Pfam" id="PF01825">
    <property type="entry name" value="GPS"/>
    <property type="match status" value="1"/>
</dbReference>
<dbReference type="STRING" id="37003.ENSKMAP00000029168"/>
<evidence type="ECO:0000256" key="18">
    <source>
        <dbReference type="SAM" id="Phobius"/>
    </source>
</evidence>
<dbReference type="InterPro" id="IPR046338">
    <property type="entry name" value="GAIN_dom_sf"/>
</dbReference>
<evidence type="ECO:0000256" key="14">
    <source>
        <dbReference type="ARBA" id="ARBA00069918"/>
    </source>
</evidence>
<feature type="transmembrane region" description="Helical" evidence="18">
    <location>
        <begin position="1984"/>
        <end position="2006"/>
    </location>
</feature>
<evidence type="ECO:0000256" key="17">
    <source>
        <dbReference type="SAM" id="MobiDB-lite"/>
    </source>
</evidence>
<accession>A0A3Q3BGF7</accession>
<keyword evidence="3" id="KW-1003">Cell membrane</keyword>
<feature type="transmembrane region" description="Helical" evidence="18">
    <location>
        <begin position="1820"/>
        <end position="1840"/>
    </location>
</feature>
<evidence type="ECO:0000256" key="1">
    <source>
        <dbReference type="ARBA" id="ARBA00004424"/>
    </source>
</evidence>
<evidence type="ECO:0000256" key="2">
    <source>
        <dbReference type="ARBA" id="ARBA00007343"/>
    </source>
</evidence>
<keyword evidence="8" id="KW-0297">G-protein coupled receptor</keyword>
<keyword evidence="13" id="KW-0807">Transducer</keyword>
<dbReference type="InterPro" id="IPR058857">
    <property type="entry name" value="GAIN_ADGRG2/6"/>
</dbReference>
<dbReference type="Pfam" id="PF26574">
    <property type="entry name" value="GAIN_ADGRG2"/>
    <property type="match status" value="1"/>
</dbReference>
<keyword evidence="22" id="KW-1185">Reference proteome</keyword>
<evidence type="ECO:0000256" key="13">
    <source>
        <dbReference type="ARBA" id="ARBA00023224"/>
    </source>
</evidence>
<dbReference type="InterPro" id="IPR000203">
    <property type="entry name" value="GPS"/>
</dbReference>
<evidence type="ECO:0000256" key="15">
    <source>
        <dbReference type="ARBA" id="ARBA00083924"/>
    </source>
</evidence>
<dbReference type="FunFam" id="2.60.220.50:FF:000003">
    <property type="entry name" value="adhesion G-protein coupled receptor G2 isoform X2"/>
    <property type="match status" value="1"/>
</dbReference>
<evidence type="ECO:0000256" key="12">
    <source>
        <dbReference type="ARBA" id="ARBA00023180"/>
    </source>
</evidence>
<keyword evidence="6" id="KW-0732">Signal</keyword>
<dbReference type="GO" id="GO:0016324">
    <property type="term" value="C:apical plasma membrane"/>
    <property type="evidence" value="ECO:0007669"/>
    <property type="project" value="UniProtKB-SubCell"/>
</dbReference>
<protein>
    <recommendedName>
        <fullName evidence="14">Adhesion G-protein coupled receptor G2</fullName>
    </recommendedName>
    <alternativeName>
        <fullName evidence="15">G-protein coupled receptor 64</fullName>
    </alternativeName>
</protein>
<dbReference type="GO" id="GO:0007189">
    <property type="term" value="P:adenylate cyclase-activating G protein-coupled receptor signaling pathway"/>
    <property type="evidence" value="ECO:0007669"/>
    <property type="project" value="TreeGrafter"/>
</dbReference>
<dbReference type="PRINTS" id="PR00249">
    <property type="entry name" value="GPCRSECRETIN"/>
</dbReference>
<comment type="similarity">
    <text evidence="2">Belongs to the G-protein coupled receptor 2 family. Adhesion G-protein coupled receptor (ADGR) subfamily.</text>
</comment>
<dbReference type="OMA" id="ARNNYTT"/>
<dbReference type="Proteomes" id="UP000264800">
    <property type="component" value="Unplaced"/>
</dbReference>
<sequence>MSFNDFCQADGQLQVVEVSCRGNNGVNVSQTTCSVVLLLSHAVSACDLQRVGESALQQAAGSVRARIIANVERVGRNLCEDVSPSNGSFVRCTSTSSSDDICQSNRISEVTCSLFEPNSEPVPQPRTNVCHRPMPRFCDCTAFCDTASQFYTIRINITSKIDSLDYIKNLLLKPFLCLQQSECSDYWEISNHYKGAHLECHGTKERLYNCLVILEMSGPIDGCSLKTFVQQIIDKTNFITSDSPLNRMMVCGPPGLSVDSLLASNLTWVDSDRLPSDICQSDPVLFECEANETFAVLLADSCSPKPQTSRPTQATTETNRVTAAPKSTLPSATYTTEDSHPNVPFTHSASTQSETEHPVLHTSSHHLAGTLLNKTKETLSENTSTSSPNYNSTLHSSTTATNNLNIQNNATGFNNSKTTLSPNSIQHTTAFSMTTAEATITIPNHTIVNNVTKPSVFTTYETSKYNVTTVKLSPNHTVYNVTAVATNDTTSTNSYKTVYDVTTENSATMITNSAVTSKTRSNSPTVAPNYIYTQNVTSQNINHTKVYHVTTDKSDHMTSSPATDSNFTSLYTSLALSKNNNTTTLGHKYTTLYRTTTPSNGYTSEYNSTTPNDNNTTVYEKKISSNNVTTANNSTTSSNTYTAMYTVTPPSNTLTSTYNATTPNSNYRTTHKATTLSTIYTRANNATTSKNHTTLYNATTPSSIPTATSNAITPSNIHLNTYNVTTPSNFYSNTYNSSTPSNFHATTYNATTPSDMHTAIFNATKPGNIHSNTYNATTTSSNYRTTYNAALTSNNHTTVHNATTPSNIHMTTPNATIQSNSHSNIYIATAPNSNYRTTYNATPTSNIHTAVFNTTTPMNIYTTTYNATTPSKNYRTMYNGTTPSDIHTTTSNTTTLNNIYSALFNATTDSKNDTAAYNATTSSNIFQSMNSATTLNEKQVTYNASTIRSIYTTIYPTTMPTINYSAKNPRRNQTAAYNSSSHSNIYTNSYNTTTTSNFYRAMFNVTATTNSYTAGYNLSKPSNNYTTVDNATTPMNSYSATYSATTPTANYRTTDNATTSNNIYTLSNNTTTPSSIHTAMFNATTPSKNGRSLFNATTHMTNYTALYNATAPSNIHTTLYNATAPSNIHTTAHTTTKPTSSYTTVNDTLTQSSNVTAMNKVTTSSNTYTKVNNATTLSNIYTTVYNVTTSSNNYTAVYNETTPRKNYISGFNATTHSSNYTKVHNATAVVSNYTTLHNATTPATFITNRATTYTSATPSNNYTAMYNGLDNFTTVYSTSTPSNNYTTPMTTSPTTISQNQTTAFKTTTLPIREPQQNTTSVSTNTTLFFPATNATETTNMEDSTVETTTSLGDTTTKPTEASLSNHTANYTTVSVTGMTTDSKNSLAASSIQTTKAQSNLTITANASVAFTTIATTANTTHIPAEKKSTTADISLTSPKSTFQTTILTTTTTTISSTETTLVATGETTTNKKDEEEQANELLNQTQNTSQLNSTQVSNLVDNLEKLLDGEFVSQSVGQKIINVISNLMNGDSSTLYRLANRLIRLVDILGLKLEVTGDRVILSSASLVLAVRPVDGTNFPTTSVDILNTNNVQLRALSKSRLKRSGSTMGSVYLPSSLTAGLLPEEQKWASRVQFTFYTKNSLFMDAALDNQTVVSPVLGSSVANLSINNLKENIKFMIKNTHPVQASNISCVFWDFTLNMGRGGWRSDGCFVVNATPEYTSCSCNHLTSFAILLDLSRQGITDHKQARILTFITYIGCGISCVFLAFTLLTYLLFEKLLRDIPAKILVQLCLSILLLNLVFLLNGWLSTYSAEGLCISTAFFLHYFLLTTFTWAGLEALHMYLSIVRVFTPYLSRYMLKFSLMGWGIPLFVVIIVIAVDKNNYGLVTYGKYTDGTTDDFCWLRNDIAFYVGVVAYFLLIFSLCLVVFIVVMVQLNRIKKQNPHNQSPKRGLITDMRSIIGLVVLLGLTWGFALFAWGDLYLPFVYLFSIFNSLHGFFVFIFHCAVKENVRRQWRTYLCCGKLRLAENSDWSRMATQNKTSSAATVTTSDPHFIFHNAAVVSAPPNSNSAVFWDNGISDHSNSDVILNEIHRQNVSWQGET</sequence>
<name>A0A3Q3BGF7_KRYMA</name>
<keyword evidence="10" id="KW-1015">Disulfide bond</keyword>
<dbReference type="SMART" id="SM00303">
    <property type="entry name" value="GPS"/>
    <property type="match status" value="1"/>
</dbReference>
<evidence type="ECO:0000313" key="21">
    <source>
        <dbReference type="Ensembl" id="ENSKMAP00000029168.1"/>
    </source>
</evidence>
<feature type="region of interest" description="Disordered" evidence="17">
    <location>
        <begin position="1340"/>
        <end position="1362"/>
    </location>
</feature>
<evidence type="ECO:0000256" key="4">
    <source>
        <dbReference type="ARBA" id="ARBA00022553"/>
    </source>
</evidence>
<keyword evidence="4" id="KW-0597">Phosphoprotein</keyword>
<evidence type="ECO:0000256" key="7">
    <source>
        <dbReference type="ARBA" id="ARBA00022989"/>
    </source>
</evidence>
<feature type="transmembrane region" description="Helical" evidence="18">
    <location>
        <begin position="1907"/>
        <end position="1935"/>
    </location>
</feature>
<dbReference type="PANTHER" id="PTHR12011">
    <property type="entry name" value="ADHESION G-PROTEIN COUPLED RECEPTOR"/>
    <property type="match status" value="1"/>
</dbReference>
<dbReference type="Gene3D" id="2.60.220.50">
    <property type="match status" value="1"/>
</dbReference>
<dbReference type="PROSITE" id="PS50221">
    <property type="entry name" value="GAIN_B"/>
    <property type="match status" value="1"/>
</dbReference>
<feature type="domain" description="GAIN-B" evidence="19">
    <location>
        <begin position="1582"/>
        <end position="1741"/>
    </location>
</feature>
<dbReference type="InterPro" id="IPR057244">
    <property type="entry name" value="GAIN_B"/>
</dbReference>
<keyword evidence="9 18" id="KW-0472">Membrane</keyword>
<keyword evidence="12" id="KW-0325">Glycoprotein</keyword>
<dbReference type="PROSITE" id="PS50261">
    <property type="entry name" value="G_PROTEIN_RECEP_F2_4"/>
    <property type="match status" value="1"/>
</dbReference>
<feature type="compositionally biased region" description="Low complexity" evidence="17">
    <location>
        <begin position="380"/>
        <end position="393"/>
    </location>
</feature>
<dbReference type="FunFam" id="1.20.1070.10:FF:000043">
    <property type="entry name" value="adhesion G-protein coupled receptor G2 isoform X1"/>
    <property type="match status" value="1"/>
</dbReference>
<dbReference type="Gene3D" id="1.20.1070.10">
    <property type="entry name" value="Rhodopsin 7-helix transmembrane proteins"/>
    <property type="match status" value="1"/>
</dbReference>
<dbReference type="PANTHER" id="PTHR12011:SF264">
    <property type="entry name" value="ADHESION G-PROTEIN COUPLED RECEPTOR G2"/>
    <property type="match status" value="1"/>
</dbReference>
<dbReference type="GeneTree" id="ENSGT00940000164851"/>
<reference evidence="21" key="1">
    <citation type="submission" date="2025-08" db="UniProtKB">
        <authorList>
            <consortium name="Ensembl"/>
        </authorList>
    </citation>
    <scope>IDENTIFICATION</scope>
</reference>
<keyword evidence="11" id="KW-0675">Receptor</keyword>
<proteinExistence type="inferred from homology"/>
<feature type="transmembrane region" description="Helical" evidence="18">
    <location>
        <begin position="1788"/>
        <end position="1808"/>
    </location>
</feature>
<feature type="transmembrane region" description="Helical" evidence="18">
    <location>
        <begin position="1956"/>
        <end position="1978"/>
    </location>
</feature>
<organism evidence="21 22">
    <name type="scientific">Kryptolebias marmoratus</name>
    <name type="common">Mangrove killifish</name>
    <name type="synonym">Rivulus marmoratus</name>
    <dbReference type="NCBI Taxonomy" id="37003"/>
    <lineage>
        <taxon>Eukaryota</taxon>
        <taxon>Metazoa</taxon>
        <taxon>Chordata</taxon>
        <taxon>Craniata</taxon>
        <taxon>Vertebrata</taxon>
        <taxon>Euteleostomi</taxon>
        <taxon>Actinopterygii</taxon>
        <taxon>Neopterygii</taxon>
        <taxon>Teleostei</taxon>
        <taxon>Neoteleostei</taxon>
        <taxon>Acanthomorphata</taxon>
        <taxon>Ovalentaria</taxon>
        <taxon>Atherinomorphae</taxon>
        <taxon>Cyprinodontiformes</taxon>
        <taxon>Rivulidae</taxon>
        <taxon>Kryptolebias</taxon>
    </lineage>
</organism>
<dbReference type="GO" id="GO:0007166">
    <property type="term" value="P:cell surface receptor signaling pathway"/>
    <property type="evidence" value="ECO:0007669"/>
    <property type="project" value="InterPro"/>
</dbReference>
<keyword evidence="5 18" id="KW-0812">Transmembrane</keyword>
<evidence type="ECO:0000313" key="22">
    <source>
        <dbReference type="Proteomes" id="UP000264800"/>
    </source>
</evidence>
<feature type="region of interest" description="Disordered" evidence="17">
    <location>
        <begin position="378"/>
        <end position="398"/>
    </location>
</feature>
<evidence type="ECO:0000259" key="19">
    <source>
        <dbReference type="PROSITE" id="PS50221"/>
    </source>
</evidence>
<feature type="transmembrane region" description="Helical" evidence="18">
    <location>
        <begin position="1861"/>
        <end position="1879"/>
    </location>
</feature>
<evidence type="ECO:0000256" key="6">
    <source>
        <dbReference type="ARBA" id="ARBA00022729"/>
    </source>
</evidence>
<keyword evidence="7 18" id="KW-1133">Transmembrane helix</keyword>
<evidence type="ECO:0000259" key="20">
    <source>
        <dbReference type="PROSITE" id="PS50261"/>
    </source>
</evidence>
<evidence type="ECO:0000256" key="9">
    <source>
        <dbReference type="ARBA" id="ARBA00023136"/>
    </source>
</evidence>
<dbReference type="Ensembl" id="ENSKMAT00000029533.1">
    <property type="protein sequence ID" value="ENSKMAP00000029168.1"/>
    <property type="gene ID" value="ENSKMAG00000021623.1"/>
</dbReference>
<reference evidence="21" key="2">
    <citation type="submission" date="2025-09" db="UniProtKB">
        <authorList>
            <consortium name="Ensembl"/>
        </authorList>
    </citation>
    <scope>IDENTIFICATION</scope>
</reference>
<evidence type="ECO:0000256" key="16">
    <source>
        <dbReference type="ARBA" id="ARBA00093560"/>
    </source>
</evidence>
<dbReference type="GO" id="GO:0004930">
    <property type="term" value="F:G protein-coupled receptor activity"/>
    <property type="evidence" value="ECO:0007669"/>
    <property type="project" value="UniProtKB-KW"/>
</dbReference>
<feature type="transmembrane region" description="Helical" evidence="18">
    <location>
        <begin position="1753"/>
        <end position="1776"/>
    </location>
</feature>
<evidence type="ECO:0000256" key="5">
    <source>
        <dbReference type="ARBA" id="ARBA00022692"/>
    </source>
</evidence>
<feature type="compositionally biased region" description="Polar residues" evidence="17">
    <location>
        <begin position="304"/>
        <end position="321"/>
    </location>
</feature>
<evidence type="ECO:0000256" key="8">
    <source>
        <dbReference type="ARBA" id="ARBA00023040"/>
    </source>
</evidence>